<organism evidence="2 3">
    <name type="scientific">Perkinsus olseni</name>
    <name type="common">Perkinsus atlanticus</name>
    <dbReference type="NCBI Taxonomy" id="32597"/>
    <lineage>
        <taxon>Eukaryota</taxon>
        <taxon>Sar</taxon>
        <taxon>Alveolata</taxon>
        <taxon>Perkinsozoa</taxon>
        <taxon>Perkinsea</taxon>
        <taxon>Perkinsida</taxon>
        <taxon>Perkinsidae</taxon>
        <taxon>Perkinsus</taxon>
    </lineage>
</organism>
<evidence type="ECO:0000313" key="3">
    <source>
        <dbReference type="Proteomes" id="UP000541610"/>
    </source>
</evidence>
<protein>
    <submittedName>
        <fullName evidence="2">Uncharacterized protein</fullName>
    </submittedName>
</protein>
<sequence length="446" mass="51470">MPKRRLLKRTPSSSPDDSRQSPQKRRLRKGSLVAGRSDEELSGEERSSSSSSSASDEDSFSGASNAAHHTPPAKRRRQGDGSPRRLSVSEVKGEFKLRKLASKRNDKPVSDDDSFLTDDDDFINDDTSEEDEEAAGGWTSGDESAPDVAVYHLVDEKMDEERRRQRQSAGLTVGAKIRSPEIAFYEYLEYLTVSLCEPTAQMNEKYAASVKRVEGELEQARAARSTTAWDYHGGLYRRGLDLYPDLLSRPTQTTEESTRLLRREEDRCFACNQRRWKLDARLNGRMCDSRRVWEGDIKYWYRCYGVAPLMSPKAEVGVIPIERSSSSDTSDDDDVEVDEKVEEVRRWMVDNWFHLGRVCRKNSEDYQFLQHYKERLIFRIYFKLKDACTITKTEMALAILNKDDKKWKQWKTALFEEYARVTDSAFNAAEYKRVRNEVMVDKFAKE</sequence>
<feature type="compositionally biased region" description="Basic and acidic residues" evidence="1">
    <location>
        <begin position="91"/>
        <end position="110"/>
    </location>
</feature>
<name>A0A7J6NDX8_PEROL</name>
<feature type="compositionally biased region" description="Basic and acidic residues" evidence="1">
    <location>
        <begin position="36"/>
        <end position="47"/>
    </location>
</feature>
<proteinExistence type="predicted"/>
<accession>A0A7J6NDX8</accession>
<dbReference type="OrthoDB" id="10360748at2759"/>
<gene>
    <name evidence="2" type="ORF">FOZ60_011072</name>
</gene>
<dbReference type="Proteomes" id="UP000541610">
    <property type="component" value="Unassembled WGS sequence"/>
</dbReference>
<feature type="compositionally biased region" description="Low complexity" evidence="1">
    <location>
        <begin position="48"/>
        <end position="64"/>
    </location>
</feature>
<comment type="caution">
    <text evidence="2">The sequence shown here is derived from an EMBL/GenBank/DDBJ whole genome shotgun (WGS) entry which is preliminary data.</text>
</comment>
<dbReference type="AlphaFoldDB" id="A0A7J6NDX8"/>
<evidence type="ECO:0000256" key="1">
    <source>
        <dbReference type="SAM" id="MobiDB-lite"/>
    </source>
</evidence>
<dbReference type="EMBL" id="JABANP010000459">
    <property type="protein sequence ID" value="KAF4682095.1"/>
    <property type="molecule type" value="Genomic_DNA"/>
</dbReference>
<reference evidence="2 3" key="1">
    <citation type="submission" date="2020-04" db="EMBL/GenBank/DDBJ databases">
        <title>Perkinsus olseni comparative genomics.</title>
        <authorList>
            <person name="Bogema D.R."/>
        </authorList>
    </citation>
    <scope>NUCLEOTIDE SEQUENCE [LARGE SCALE GENOMIC DNA]</scope>
    <source>
        <strain evidence="2">00978-12</strain>
    </source>
</reference>
<evidence type="ECO:0000313" key="2">
    <source>
        <dbReference type="EMBL" id="KAF4682095.1"/>
    </source>
</evidence>
<feature type="region of interest" description="Disordered" evidence="1">
    <location>
        <begin position="1"/>
        <end position="142"/>
    </location>
</feature>
<feature type="compositionally biased region" description="Acidic residues" evidence="1">
    <location>
        <begin position="111"/>
        <end position="134"/>
    </location>
</feature>